<sequence length="544" mass="60217">MKKRIITSLMLSTTLLSSGLAITLQEQTGVLSNLLETKVHADQTHEVNIPDENLKAAINQELGQSENSEITKDKLSTLTTLDVDNRNIKSLEGLQYCVNLTKLKIGTQNILTTGDESNTITDLSPLKNLSHLKYLLAGELNITDFSPVKNLPLDYGKVLPKSNLGNQTKLISAKVNEDGSLTFKNPCVNIDGTPMSPQLDSLHGGTYNPVTNEIRWTDVSQSFSKDFMLSSPLKTVYTQLIEFGILTAYRPTVFLTLEATKDTQLGLAYKETSALFYKDNLDYFSHLNPSVTQEKLDRAKAAVDSLPEEATLPLQSGKTITKTMFQNYVGLASAYFNAQKDTDNLFEGSNPETNHLAAGVTRQKIDDCKKTADQLTEGYTKTEMETKISKAYSLLQTESTLQTINLGGMGCGSEIKSGTPRVIMHIQNNEVSLIKNSNYQFHFSGWTTTPYASIKISDPSGNILYNQSWKGNQKVAGAYGEFAKYKLSEGSIIEVYHAEGPWHRFSTDDNANLKTKFGSPGYTYTYKLEGNKLVLKDVNHKANK</sequence>
<evidence type="ECO:0000259" key="3">
    <source>
        <dbReference type="Pfam" id="PF18449"/>
    </source>
</evidence>
<feature type="signal peptide" evidence="1">
    <location>
        <begin position="1"/>
        <end position="21"/>
    </location>
</feature>
<evidence type="ECO:0000259" key="2">
    <source>
        <dbReference type="Pfam" id="PF03272"/>
    </source>
</evidence>
<feature type="domain" description="Pesticidal crystal protein Cry1Aa" evidence="3">
    <location>
        <begin position="338"/>
        <end position="395"/>
    </location>
</feature>
<dbReference type="Gene3D" id="3.80.10.10">
    <property type="entry name" value="Ribonuclease Inhibitor"/>
    <property type="match status" value="1"/>
</dbReference>
<evidence type="ECO:0000313" key="5">
    <source>
        <dbReference type="Proteomes" id="UP001164042"/>
    </source>
</evidence>
<organism evidence="4 5">
    <name type="scientific">Lactococcus garvieae</name>
    <dbReference type="NCBI Taxonomy" id="1363"/>
    <lineage>
        <taxon>Bacteria</taxon>
        <taxon>Bacillati</taxon>
        <taxon>Bacillota</taxon>
        <taxon>Bacilli</taxon>
        <taxon>Lactobacillales</taxon>
        <taxon>Streptococcaceae</taxon>
        <taxon>Lactococcus</taxon>
    </lineage>
</organism>
<evidence type="ECO:0000313" key="4">
    <source>
        <dbReference type="EMBL" id="UYT10283.1"/>
    </source>
</evidence>
<keyword evidence="1" id="KW-0732">Signal</keyword>
<evidence type="ECO:0000256" key="1">
    <source>
        <dbReference type="SAM" id="SignalP"/>
    </source>
</evidence>
<proteinExistence type="predicted"/>
<dbReference type="SUPFAM" id="SSF52075">
    <property type="entry name" value="Outer arm dynein light chain 1"/>
    <property type="match status" value="1"/>
</dbReference>
<dbReference type="EMBL" id="CP109635">
    <property type="protein sequence ID" value="UYT10283.1"/>
    <property type="molecule type" value="Genomic_DNA"/>
</dbReference>
<dbReference type="InterPro" id="IPR054544">
    <property type="entry name" value="Pest_crys_Cry1Aa_dom-IV"/>
</dbReference>
<dbReference type="InterPro" id="IPR004954">
    <property type="entry name" value="Mucin-bd"/>
</dbReference>
<dbReference type="Pfam" id="PF18449">
    <property type="entry name" value="Endotoxin_C2"/>
    <property type="match status" value="1"/>
</dbReference>
<feature type="chain" id="PRO_5041227432" evidence="1">
    <location>
        <begin position="22"/>
        <end position="544"/>
    </location>
</feature>
<feature type="domain" description="Putative mucin/carbohydrate-binding" evidence="2">
    <location>
        <begin position="435"/>
        <end position="512"/>
    </location>
</feature>
<gene>
    <name evidence="4" type="ORF">OF801_10120</name>
</gene>
<dbReference type="RefSeq" id="WP_264308139.1">
    <property type="nucleotide sequence ID" value="NZ_CP109635.1"/>
</dbReference>
<dbReference type="AlphaFoldDB" id="A0AA46TXG4"/>
<protein>
    <submittedName>
        <fullName evidence="4">Toxin Cry1Ac domain D-VI-related protein</fullName>
    </submittedName>
</protein>
<reference evidence="4" key="1">
    <citation type="submission" date="2022-10" db="EMBL/GenBank/DDBJ databases">
        <title>Genome assembly of Lactococcus garvieae isolates from cricket gut.</title>
        <authorList>
            <person name="Luecke A.R."/>
            <person name="Brown A.M.V."/>
            <person name="Wakeman C.A."/>
        </authorList>
    </citation>
    <scope>NUCLEOTIDE SEQUENCE</scope>
    <source>
        <strain evidence="4">Alexii-11_2</strain>
    </source>
</reference>
<accession>A0AA46TXG4</accession>
<dbReference type="InterPro" id="IPR032675">
    <property type="entry name" value="LRR_dom_sf"/>
</dbReference>
<dbReference type="Pfam" id="PF03272">
    <property type="entry name" value="Mucin_bdg"/>
    <property type="match status" value="1"/>
</dbReference>
<dbReference type="Proteomes" id="UP001164042">
    <property type="component" value="Chromosome"/>
</dbReference>
<name>A0AA46TXG4_9LACT</name>